<dbReference type="Proteomes" id="UP001316803">
    <property type="component" value="Unassembled WGS sequence"/>
</dbReference>
<dbReference type="GO" id="GO:0031179">
    <property type="term" value="P:peptide modification"/>
    <property type="evidence" value="ECO:0007669"/>
    <property type="project" value="InterPro"/>
</dbReference>
<dbReference type="InterPro" id="IPR012341">
    <property type="entry name" value="6hp_glycosidase-like_sf"/>
</dbReference>
<sequence length="402" mass="44649">MSSHARHFKNDSLNDLPKPDYHTELLSSLERINTYNPPVHTCSTGWSFSGLYKGPTSIGFLFHRLSQLYPDLTFKSQSLLEWAEAYLKLSEVHVTRKADVDPDHCGIANETLSYLAVNSVISNDASLAQKLCAYESTINDKGGSNEWLYGRAGYLYLLRLCRTHFNKQQQASVTKSLEQTIERTVNRIMSTPLPWTWHGKQYMGAAHGYFGIVAQLVLSLPDSAQKLESLVSDLLDTQFESGNFPSSIEGFLGKNAMTGSDKLVQFCHGAPGFVTSLEPVKMYFSSEIQSRITRALESAKDDICKRGLLTKSPCLCHGIAGNAPCFTDSKDDRFEKFLVAMSTEQIEANARGGRGGLEKGWMEDAGQSDGFAGLWTGEAGRAWVWAVADRKDERRLLGFNDV</sequence>
<name>A0AAN8EHQ4_9EURO</name>
<dbReference type="PRINTS" id="PR01950">
    <property type="entry name" value="LANCSUPER"/>
</dbReference>
<protein>
    <submittedName>
        <fullName evidence="2">Uncharacterized protein</fullName>
    </submittedName>
</protein>
<evidence type="ECO:0000313" key="3">
    <source>
        <dbReference type="Proteomes" id="UP001316803"/>
    </source>
</evidence>
<proteinExistence type="predicted"/>
<dbReference type="Pfam" id="PF05147">
    <property type="entry name" value="LANC_like"/>
    <property type="match status" value="1"/>
</dbReference>
<dbReference type="AlphaFoldDB" id="A0AAN8EHQ4"/>
<accession>A0AAN8EHQ4</accession>
<dbReference type="InterPro" id="IPR007822">
    <property type="entry name" value="LANC-like"/>
</dbReference>
<dbReference type="PRINTS" id="PR01955">
    <property type="entry name" value="LANCFRANKIA"/>
</dbReference>
<gene>
    <name evidence="2" type="ORF">OHC33_007080</name>
</gene>
<dbReference type="EMBL" id="JAKLMC020000018">
    <property type="protein sequence ID" value="KAK5951788.1"/>
    <property type="molecule type" value="Genomic_DNA"/>
</dbReference>
<dbReference type="SMART" id="SM01260">
    <property type="entry name" value="LANC_like"/>
    <property type="match status" value="1"/>
</dbReference>
<keyword evidence="1" id="KW-0479">Metal-binding</keyword>
<dbReference type="GO" id="GO:0005975">
    <property type="term" value="P:carbohydrate metabolic process"/>
    <property type="evidence" value="ECO:0007669"/>
    <property type="project" value="InterPro"/>
</dbReference>
<dbReference type="GO" id="GO:0005886">
    <property type="term" value="C:plasma membrane"/>
    <property type="evidence" value="ECO:0007669"/>
    <property type="project" value="TreeGrafter"/>
</dbReference>
<reference evidence="2 3" key="1">
    <citation type="submission" date="2022-12" db="EMBL/GenBank/DDBJ databases">
        <title>Genomic features and morphological characterization of a novel Knufia sp. strain isolated from spacecraft assembly facility.</title>
        <authorList>
            <person name="Teixeira M."/>
            <person name="Chander A.M."/>
            <person name="Stajich J.E."/>
            <person name="Venkateswaran K."/>
        </authorList>
    </citation>
    <scope>NUCLEOTIDE SEQUENCE [LARGE SCALE GENOMIC DNA]</scope>
    <source>
        <strain evidence="2 3">FJI-L2-BK-P2</strain>
    </source>
</reference>
<feature type="binding site" evidence="1">
    <location>
        <position position="317"/>
    </location>
    <ligand>
        <name>Zn(2+)</name>
        <dbReference type="ChEBI" id="CHEBI:29105"/>
    </ligand>
</feature>
<evidence type="ECO:0000256" key="1">
    <source>
        <dbReference type="PIRSR" id="PIRSR607822-1"/>
    </source>
</evidence>
<dbReference type="PANTHER" id="PTHR12736">
    <property type="entry name" value="LANC-LIKE PROTEIN"/>
    <property type="match status" value="1"/>
</dbReference>
<keyword evidence="3" id="KW-1185">Reference proteome</keyword>
<organism evidence="2 3">
    <name type="scientific">Knufia fluminis</name>
    <dbReference type="NCBI Taxonomy" id="191047"/>
    <lineage>
        <taxon>Eukaryota</taxon>
        <taxon>Fungi</taxon>
        <taxon>Dikarya</taxon>
        <taxon>Ascomycota</taxon>
        <taxon>Pezizomycotina</taxon>
        <taxon>Eurotiomycetes</taxon>
        <taxon>Chaetothyriomycetidae</taxon>
        <taxon>Chaetothyriales</taxon>
        <taxon>Trichomeriaceae</taxon>
        <taxon>Knufia</taxon>
    </lineage>
</organism>
<comment type="caution">
    <text evidence="2">The sequence shown here is derived from an EMBL/GenBank/DDBJ whole genome shotgun (WGS) entry which is preliminary data.</text>
</comment>
<dbReference type="GO" id="GO:0046872">
    <property type="term" value="F:metal ion binding"/>
    <property type="evidence" value="ECO:0007669"/>
    <property type="project" value="UniProtKB-KW"/>
</dbReference>
<dbReference type="PANTHER" id="PTHR12736:SF7">
    <property type="entry name" value="LANC-LIKE PROTEIN 3"/>
    <property type="match status" value="1"/>
</dbReference>
<dbReference type="Gene3D" id="1.50.10.10">
    <property type="match status" value="1"/>
</dbReference>
<evidence type="ECO:0000313" key="2">
    <source>
        <dbReference type="EMBL" id="KAK5951788.1"/>
    </source>
</evidence>
<feature type="binding site" evidence="1">
    <location>
        <position position="316"/>
    </location>
    <ligand>
        <name>Zn(2+)</name>
        <dbReference type="ChEBI" id="CHEBI:29105"/>
    </ligand>
</feature>
<feature type="binding site" evidence="1">
    <location>
        <position position="267"/>
    </location>
    <ligand>
        <name>Zn(2+)</name>
        <dbReference type="ChEBI" id="CHEBI:29105"/>
    </ligand>
</feature>
<dbReference type="SUPFAM" id="SSF158745">
    <property type="entry name" value="LanC-like"/>
    <property type="match status" value="1"/>
</dbReference>
<keyword evidence="1" id="KW-0862">Zinc</keyword>
<dbReference type="CDD" id="cd04794">
    <property type="entry name" value="euk_LANCL"/>
    <property type="match status" value="1"/>
</dbReference>